<feature type="region of interest" description="Disordered" evidence="1">
    <location>
        <begin position="134"/>
        <end position="160"/>
    </location>
</feature>
<dbReference type="AlphaFoldDB" id="A0A9N9H6Y1"/>
<sequence>MSVNKTPNNSFTDPWSYYVENDTENSTVHPYFNAVQARFWTFEHYVNWLYNNVELPIWSTCVSQFYGSLSTVNKIKNAPLCVRAYAKSVMETMNEEENQHIMEDLEDTYLALLNDCYHLLVLIEWKTYAHSEQKKNSREQKKRRTDDSDDEEAMEGSVLFDESNEDTLIDSIDESGLREEAVLPISETIHDSLYGCTDFSQNEISKIAQDFANHVHWSPQRTPDYLQQYFDSKCDPTELKDNAMVDKIHTNIQFILYNMSKKGDKTEEEHKFVTIYPLFNAFMDLSLIKDTWGETQTLCSKDMRNENANPFVKARMGRKVDIKGTLTRTSNKFEALYGEVANGLSSLGTSLASQKKKYLDKVKLAVLMRDSLNSTLKKWKYLNDEQRKKIIVYGWTLVGFDLSLYAMDWTENGIYRFGLIENCHLPSNKDECALFEGAFCLLKELEFALSISESEKGNTICYVCDKHFICPCDSEGCTKPKERTCALASYSNTYPMSRLLPTNDGCYLVHACSDSCARQINKQSNAYYRSKNIKKANDHHCCSYVPDRAINAFKAYNKNLCHRAEKKGNNFESMFFDMMNNAIEEACTDRLIKHLSANK</sequence>
<dbReference type="Proteomes" id="UP000789570">
    <property type="component" value="Unassembled WGS sequence"/>
</dbReference>
<accession>A0A9N9H6Y1</accession>
<proteinExistence type="predicted"/>
<dbReference type="EMBL" id="CAJVPQ010004456">
    <property type="protein sequence ID" value="CAG8651804.1"/>
    <property type="molecule type" value="Genomic_DNA"/>
</dbReference>
<organism evidence="2 3">
    <name type="scientific">Funneliformis caledonium</name>
    <dbReference type="NCBI Taxonomy" id="1117310"/>
    <lineage>
        <taxon>Eukaryota</taxon>
        <taxon>Fungi</taxon>
        <taxon>Fungi incertae sedis</taxon>
        <taxon>Mucoromycota</taxon>
        <taxon>Glomeromycotina</taxon>
        <taxon>Glomeromycetes</taxon>
        <taxon>Glomerales</taxon>
        <taxon>Glomeraceae</taxon>
        <taxon>Funneliformis</taxon>
    </lineage>
</organism>
<gene>
    <name evidence="2" type="ORF">FCALED_LOCUS11105</name>
</gene>
<name>A0A9N9H6Y1_9GLOM</name>
<comment type="caution">
    <text evidence="2">The sequence shown here is derived from an EMBL/GenBank/DDBJ whole genome shotgun (WGS) entry which is preliminary data.</text>
</comment>
<dbReference type="OrthoDB" id="2330002at2759"/>
<keyword evidence="3" id="KW-1185">Reference proteome</keyword>
<evidence type="ECO:0000256" key="1">
    <source>
        <dbReference type="SAM" id="MobiDB-lite"/>
    </source>
</evidence>
<protein>
    <submittedName>
        <fullName evidence="2">17212_t:CDS:1</fullName>
    </submittedName>
</protein>
<evidence type="ECO:0000313" key="3">
    <source>
        <dbReference type="Proteomes" id="UP000789570"/>
    </source>
</evidence>
<evidence type="ECO:0000313" key="2">
    <source>
        <dbReference type="EMBL" id="CAG8651804.1"/>
    </source>
</evidence>
<reference evidence="2" key="1">
    <citation type="submission" date="2021-06" db="EMBL/GenBank/DDBJ databases">
        <authorList>
            <person name="Kallberg Y."/>
            <person name="Tangrot J."/>
            <person name="Rosling A."/>
        </authorList>
    </citation>
    <scope>NUCLEOTIDE SEQUENCE</scope>
    <source>
        <strain evidence="2">UK204</strain>
    </source>
</reference>